<feature type="region of interest" description="Disordered" evidence="4">
    <location>
        <begin position="102"/>
        <end position="122"/>
    </location>
</feature>
<keyword evidence="3" id="KW-0813">Transport</keyword>
<protein>
    <submittedName>
        <fullName evidence="6">Monovalent cation/H(+) antiporter subunit G</fullName>
    </submittedName>
</protein>
<evidence type="ECO:0000256" key="5">
    <source>
        <dbReference type="SAM" id="Phobius"/>
    </source>
</evidence>
<dbReference type="RefSeq" id="WP_054635513.1">
    <property type="nucleotide sequence ID" value="NZ_JBHSOZ010000005.1"/>
</dbReference>
<evidence type="ECO:0000256" key="2">
    <source>
        <dbReference type="ARBA" id="ARBA00008404"/>
    </source>
</evidence>
<dbReference type="InterPro" id="IPR005133">
    <property type="entry name" value="PhaG_MnhG_YufB"/>
</dbReference>
<accession>A0ABW0YMT3</accession>
<feature type="transmembrane region" description="Helical" evidence="5">
    <location>
        <begin position="37"/>
        <end position="57"/>
    </location>
</feature>
<proteinExistence type="inferred from homology"/>
<dbReference type="NCBIfam" id="TIGR01300">
    <property type="entry name" value="CPA3_mnhG_phaG"/>
    <property type="match status" value="1"/>
</dbReference>
<dbReference type="EMBL" id="JBHSOZ010000005">
    <property type="protein sequence ID" value="MFC5713476.1"/>
    <property type="molecule type" value="Genomic_DNA"/>
</dbReference>
<dbReference type="PANTHER" id="PTHR34703">
    <property type="entry name" value="ANTIPORTER SUBUNIT MNHG2-RELATED"/>
    <property type="match status" value="1"/>
</dbReference>
<feature type="transmembrane region" description="Helical" evidence="5">
    <location>
        <begin position="63"/>
        <end position="82"/>
    </location>
</feature>
<dbReference type="Pfam" id="PF03334">
    <property type="entry name" value="PhaG_MnhG_YufB"/>
    <property type="match status" value="1"/>
</dbReference>
<evidence type="ECO:0000256" key="4">
    <source>
        <dbReference type="SAM" id="MobiDB-lite"/>
    </source>
</evidence>
<keyword evidence="5" id="KW-0472">Membrane</keyword>
<sequence length="122" mass="13558">MTEVLISIFVLIGAFFSLLAAIGIIRMPDVYGRLHAATKSATLGVISLMTGTFLYFLLVEGLFVAKFLLVILFVFLTAPLAAQMISRSAHRIGVSLWEKSSMDELEDSYPEEVKKKRKQQTS</sequence>
<reference evidence="7" key="1">
    <citation type="journal article" date="2019" name="Int. J. Syst. Evol. Microbiol.">
        <title>The Global Catalogue of Microorganisms (GCM) 10K type strain sequencing project: providing services to taxonomists for standard genome sequencing and annotation.</title>
        <authorList>
            <consortium name="The Broad Institute Genomics Platform"/>
            <consortium name="The Broad Institute Genome Sequencing Center for Infectious Disease"/>
            <person name="Wu L."/>
            <person name="Ma J."/>
        </authorList>
    </citation>
    <scope>NUCLEOTIDE SEQUENCE [LARGE SCALE GENOMIC DNA]</scope>
    <source>
        <strain evidence="7">CECT 7184</strain>
    </source>
</reference>
<gene>
    <name evidence="6" type="primary">mnhG</name>
    <name evidence="6" type="ORF">ACFPU1_11835</name>
</gene>
<dbReference type="NCBIfam" id="NF009314">
    <property type="entry name" value="PRK12674.1-2"/>
    <property type="match status" value="1"/>
</dbReference>
<evidence type="ECO:0000313" key="6">
    <source>
        <dbReference type="EMBL" id="MFC5713476.1"/>
    </source>
</evidence>
<organism evidence="6 7">
    <name type="scientific">Thalassorhabdus alkalitolerans</name>
    <dbReference type="NCBI Taxonomy" id="2282697"/>
    <lineage>
        <taxon>Bacteria</taxon>
        <taxon>Bacillati</taxon>
        <taxon>Bacillota</taxon>
        <taxon>Bacilli</taxon>
        <taxon>Bacillales</taxon>
        <taxon>Bacillaceae</taxon>
        <taxon>Thalassorhabdus</taxon>
    </lineage>
</organism>
<dbReference type="Proteomes" id="UP001596142">
    <property type="component" value="Unassembled WGS sequence"/>
</dbReference>
<keyword evidence="7" id="KW-1185">Reference proteome</keyword>
<evidence type="ECO:0000256" key="1">
    <source>
        <dbReference type="ARBA" id="ARBA00004141"/>
    </source>
</evidence>
<feature type="transmembrane region" description="Helical" evidence="5">
    <location>
        <begin position="6"/>
        <end position="25"/>
    </location>
</feature>
<keyword evidence="5" id="KW-1133">Transmembrane helix</keyword>
<evidence type="ECO:0000313" key="7">
    <source>
        <dbReference type="Proteomes" id="UP001596142"/>
    </source>
</evidence>
<keyword evidence="5" id="KW-0812">Transmembrane</keyword>
<comment type="caution">
    <text evidence="6">The sequence shown here is derived from an EMBL/GenBank/DDBJ whole genome shotgun (WGS) entry which is preliminary data.</text>
</comment>
<evidence type="ECO:0000256" key="3">
    <source>
        <dbReference type="ARBA" id="ARBA00022449"/>
    </source>
</evidence>
<dbReference type="PANTHER" id="PTHR34703:SF1">
    <property type="entry name" value="ANTIPORTER SUBUNIT MNHG2-RELATED"/>
    <property type="match status" value="1"/>
</dbReference>
<comment type="subcellular location">
    <subcellularLocation>
        <location evidence="1">Membrane</location>
        <topology evidence="1">Multi-pass membrane protein</topology>
    </subcellularLocation>
</comment>
<name>A0ABW0YMT3_9BACI</name>
<keyword evidence="3" id="KW-0050">Antiport</keyword>
<comment type="similarity">
    <text evidence="2">Belongs to the CPA3 antiporters (TC 2.A.63) subunit G family.</text>
</comment>